<keyword evidence="3" id="KW-0540">Nuclease</keyword>
<evidence type="ECO:0000259" key="6">
    <source>
        <dbReference type="Pfam" id="PF18697"/>
    </source>
</evidence>
<keyword evidence="5" id="KW-0378">Hydrolase</keyword>
<dbReference type="GO" id="GO:0016787">
    <property type="term" value="F:hydrolase activity"/>
    <property type="evidence" value="ECO:0007669"/>
    <property type="project" value="UniProtKB-KW"/>
</dbReference>
<dbReference type="AlphaFoldDB" id="A0A7M4EGS8"/>
<reference evidence="7" key="2">
    <citation type="submission" date="2025-09" db="UniProtKB">
        <authorList>
            <consortium name="Ensembl"/>
        </authorList>
    </citation>
    <scope>IDENTIFICATION</scope>
</reference>
<proteinExistence type="predicted"/>
<evidence type="ECO:0000256" key="4">
    <source>
        <dbReference type="ARBA" id="ARBA00022759"/>
    </source>
</evidence>
<dbReference type="GO" id="GO:0004519">
    <property type="term" value="F:endonuclease activity"/>
    <property type="evidence" value="ECO:0007669"/>
    <property type="project" value="UniProtKB-KW"/>
</dbReference>
<feature type="domain" description="Murine leukemia virus integrase C-terminal" evidence="6">
    <location>
        <begin position="61"/>
        <end position="97"/>
    </location>
</feature>
<sequence>MLSSDFVSKVPISDKVITAVGIGDQPIDHHVTQPFSFTLGPLTEQHVFLLSTCASVNLKDCLQPRWSGPFQVLLTTPTAVKVAEVSAWVHTSHCKKVTTSTERFLPGTAPSLPIPCTLSALTSNSPLSRISPATTKTQCSSTKCCESPYLALEFRPFPIALLGLAGDPVSPTSPHLGSHRRLSTDVLSSAPPARHSTFILWHPRQCLHSPSFKPGLTPAVPDEGS</sequence>
<dbReference type="InterPro" id="IPR040643">
    <property type="entry name" value="MLVIN_C"/>
</dbReference>
<evidence type="ECO:0000256" key="2">
    <source>
        <dbReference type="ARBA" id="ARBA00022695"/>
    </source>
</evidence>
<dbReference type="GO" id="GO:0016779">
    <property type="term" value="F:nucleotidyltransferase activity"/>
    <property type="evidence" value="ECO:0007669"/>
    <property type="project" value="UniProtKB-KW"/>
</dbReference>
<dbReference type="Pfam" id="PF18697">
    <property type="entry name" value="MLVIN_C"/>
    <property type="match status" value="1"/>
</dbReference>
<dbReference type="GeneTree" id="ENSGT00960000189561"/>
<keyword evidence="2" id="KW-0548">Nucleotidyltransferase</keyword>
<dbReference type="Gene3D" id="2.30.30.850">
    <property type="match status" value="1"/>
</dbReference>
<dbReference type="Proteomes" id="UP000594220">
    <property type="component" value="Unplaced"/>
</dbReference>
<evidence type="ECO:0000256" key="5">
    <source>
        <dbReference type="ARBA" id="ARBA00022801"/>
    </source>
</evidence>
<keyword evidence="4" id="KW-0255">Endonuclease</keyword>
<name>A0A7M4EGS8_CROPO</name>
<organism evidence="7 8">
    <name type="scientific">Crocodylus porosus</name>
    <name type="common">Saltwater crocodile</name>
    <name type="synonym">Estuarine crocodile</name>
    <dbReference type="NCBI Taxonomy" id="8502"/>
    <lineage>
        <taxon>Eukaryota</taxon>
        <taxon>Metazoa</taxon>
        <taxon>Chordata</taxon>
        <taxon>Craniata</taxon>
        <taxon>Vertebrata</taxon>
        <taxon>Euteleostomi</taxon>
        <taxon>Archelosauria</taxon>
        <taxon>Archosauria</taxon>
        <taxon>Crocodylia</taxon>
        <taxon>Longirostres</taxon>
        <taxon>Crocodylidae</taxon>
        <taxon>Crocodylus</taxon>
    </lineage>
</organism>
<protein>
    <recommendedName>
        <fullName evidence="6">Murine leukemia virus integrase C-terminal domain-containing protein</fullName>
    </recommendedName>
</protein>
<dbReference type="Ensembl" id="ENSCPRT00005011308.1">
    <property type="protein sequence ID" value="ENSCPRP00005009612.1"/>
    <property type="gene ID" value="ENSCPRG00005006825.1"/>
</dbReference>
<evidence type="ECO:0000256" key="1">
    <source>
        <dbReference type="ARBA" id="ARBA00022679"/>
    </source>
</evidence>
<reference evidence="7" key="1">
    <citation type="submission" date="2025-08" db="UniProtKB">
        <authorList>
            <consortium name="Ensembl"/>
        </authorList>
    </citation>
    <scope>IDENTIFICATION</scope>
</reference>
<evidence type="ECO:0000256" key="3">
    <source>
        <dbReference type="ARBA" id="ARBA00022722"/>
    </source>
</evidence>
<evidence type="ECO:0000313" key="7">
    <source>
        <dbReference type="Ensembl" id="ENSCPRP00005009612.1"/>
    </source>
</evidence>
<accession>A0A7M4EGS8</accession>
<keyword evidence="1" id="KW-0808">Transferase</keyword>
<keyword evidence="8" id="KW-1185">Reference proteome</keyword>
<evidence type="ECO:0000313" key="8">
    <source>
        <dbReference type="Proteomes" id="UP000594220"/>
    </source>
</evidence>